<dbReference type="GO" id="GO:0009116">
    <property type="term" value="P:nucleoside metabolic process"/>
    <property type="evidence" value="ECO:0007669"/>
    <property type="project" value="InterPro"/>
</dbReference>
<evidence type="ECO:0000313" key="3">
    <source>
        <dbReference type="Proteomes" id="UP000824249"/>
    </source>
</evidence>
<gene>
    <name evidence="2" type="ORF">H9737_05550</name>
</gene>
<protein>
    <submittedName>
        <fullName evidence="2">5'-methylthioadenosine/S-adenosylhomocysteine nucleosidase</fullName>
    </submittedName>
</protein>
<proteinExistence type="predicted"/>
<feature type="domain" description="Nucleoside phosphorylase" evidence="1">
    <location>
        <begin position="5"/>
        <end position="212"/>
    </location>
</feature>
<dbReference type="PANTHER" id="PTHR46832">
    <property type="entry name" value="5'-METHYLTHIOADENOSINE/S-ADENOSYLHOMOCYSTEINE NUCLEOSIDASE"/>
    <property type="match status" value="1"/>
</dbReference>
<dbReference type="Pfam" id="PF01048">
    <property type="entry name" value="PNP_UDP_1"/>
    <property type="match status" value="1"/>
</dbReference>
<dbReference type="GO" id="GO:0019284">
    <property type="term" value="P:L-methionine salvage from S-adenosylmethionine"/>
    <property type="evidence" value="ECO:0007669"/>
    <property type="project" value="TreeGrafter"/>
</dbReference>
<name>A0A9D1VVQ8_9FIRM</name>
<dbReference type="CDD" id="cd09008">
    <property type="entry name" value="MTAN"/>
    <property type="match status" value="1"/>
</dbReference>
<reference evidence="2" key="2">
    <citation type="submission" date="2021-04" db="EMBL/GenBank/DDBJ databases">
        <authorList>
            <person name="Gilroy R."/>
        </authorList>
    </citation>
    <scope>NUCLEOTIDE SEQUENCE</scope>
    <source>
        <strain evidence="2">26628</strain>
    </source>
</reference>
<dbReference type="GO" id="GO:0005829">
    <property type="term" value="C:cytosol"/>
    <property type="evidence" value="ECO:0007669"/>
    <property type="project" value="TreeGrafter"/>
</dbReference>
<comment type="caution">
    <text evidence="2">The sequence shown here is derived from an EMBL/GenBank/DDBJ whole genome shotgun (WGS) entry which is preliminary data.</text>
</comment>
<dbReference type="GO" id="GO:0008930">
    <property type="term" value="F:methylthioadenosine nucleosidase activity"/>
    <property type="evidence" value="ECO:0007669"/>
    <property type="project" value="TreeGrafter"/>
</dbReference>
<evidence type="ECO:0000313" key="2">
    <source>
        <dbReference type="EMBL" id="HIX47132.1"/>
    </source>
</evidence>
<dbReference type="PANTHER" id="PTHR46832:SF2">
    <property type="entry name" value="FUTALOSINE HYDROLASE"/>
    <property type="match status" value="1"/>
</dbReference>
<dbReference type="SUPFAM" id="SSF53167">
    <property type="entry name" value="Purine and uridine phosphorylases"/>
    <property type="match status" value="1"/>
</dbReference>
<accession>A0A9D1VVQ8</accession>
<evidence type="ECO:0000259" key="1">
    <source>
        <dbReference type="Pfam" id="PF01048"/>
    </source>
</evidence>
<dbReference type="AlphaFoldDB" id="A0A9D1VVQ8"/>
<reference evidence="2" key="1">
    <citation type="journal article" date="2021" name="PeerJ">
        <title>Extensive microbial diversity within the chicken gut microbiome revealed by metagenomics and culture.</title>
        <authorList>
            <person name="Gilroy R."/>
            <person name="Ravi A."/>
            <person name="Getino M."/>
            <person name="Pursley I."/>
            <person name="Horton D.L."/>
            <person name="Alikhan N.F."/>
            <person name="Baker D."/>
            <person name="Gharbi K."/>
            <person name="Hall N."/>
            <person name="Watson M."/>
            <person name="Adriaenssens E.M."/>
            <person name="Foster-Nyarko E."/>
            <person name="Jarju S."/>
            <person name="Secka A."/>
            <person name="Antonio M."/>
            <person name="Oren A."/>
            <person name="Chaudhuri R.R."/>
            <person name="La Ragione R."/>
            <person name="Hildebrand F."/>
            <person name="Pallen M.J."/>
        </authorList>
    </citation>
    <scope>NUCLEOTIDE SEQUENCE</scope>
    <source>
        <strain evidence="2">26628</strain>
    </source>
</reference>
<dbReference type="InterPro" id="IPR035994">
    <property type="entry name" value="Nucleoside_phosphorylase_sf"/>
</dbReference>
<dbReference type="Proteomes" id="UP000824249">
    <property type="component" value="Unassembled WGS sequence"/>
</dbReference>
<organism evidence="2 3">
    <name type="scientific">Candidatus Borkfalkia faecigallinarum</name>
    <dbReference type="NCBI Taxonomy" id="2838509"/>
    <lineage>
        <taxon>Bacteria</taxon>
        <taxon>Bacillati</taxon>
        <taxon>Bacillota</taxon>
        <taxon>Clostridia</taxon>
        <taxon>Christensenellales</taxon>
        <taxon>Christensenellaceae</taxon>
        <taxon>Candidatus Borkfalkia</taxon>
    </lineage>
</organism>
<dbReference type="GO" id="GO:0008782">
    <property type="term" value="F:adenosylhomocysteine nucleosidase activity"/>
    <property type="evidence" value="ECO:0007669"/>
    <property type="project" value="TreeGrafter"/>
</dbReference>
<dbReference type="InterPro" id="IPR000845">
    <property type="entry name" value="Nucleoside_phosphorylase_d"/>
</dbReference>
<dbReference type="EMBL" id="DXFD01000083">
    <property type="protein sequence ID" value="HIX47132.1"/>
    <property type="molecule type" value="Genomic_DNA"/>
</dbReference>
<dbReference type="Gene3D" id="3.40.50.1580">
    <property type="entry name" value="Nucleoside phosphorylase domain"/>
    <property type="match status" value="1"/>
</dbReference>
<sequence length="218" mass="23233">MLYAVVAMQNEADTLRSAAKILKERTLYGKRVLEGNAFGHDFGMVLCGVGKTNAAAGTMLALTLGADKILNFGVAGGIVPEAKIGSLWQVERAVQYDFDLHAVNGTPVGTLNEYETPYLPLCARENAFRKATLATGDRFTDGSAEAPLYAALGAQLREMEGAAVAHIAYAAGVPCYAFKSVSDGIGEDCAREYYEKLQEALAALRGAMPAIFEEVFHG</sequence>